<feature type="domain" description="Lipoprotein LpqB C-terminal" evidence="3">
    <location>
        <begin position="332"/>
        <end position="557"/>
    </location>
</feature>
<evidence type="ECO:0000259" key="3">
    <source>
        <dbReference type="Pfam" id="PF10647"/>
    </source>
</evidence>
<evidence type="ECO:0000313" key="5">
    <source>
        <dbReference type="EMBL" id="EFG47233.1"/>
    </source>
</evidence>
<sequence length="558" mass="60026">MRRLFAVLVCIFLFMGASACARIPSDSQVGTITVDPESGAQTRVDAEGPKPGDGPDAIVRGFITAGASFNNNFSVARSFLTDSLAAEWNPTSSVKIVKREVSLDSVTTNIATDSQTVSFEIPVSAGLDERGVLHENEADTSATMEFHLRQVNGEWRISEAPDGLLVSRTNFDNMFRPIPLHFYTPDFNYLVPDLRWFLRTSSTTTDMVRATLDGPAKYLAGAVVSPIPDNTSLTPQSVTIHDGQAEVGLSATGLDNKTRERIFTQLETTLLSLGSVTSLQLQTPDATLTGGVSVNARVPSEPVAVAISDDSLVLLNGNERNTIDKSPRVDGGRAPALSMDADAVAWLSKSGKEINHFDRTQGSSTQVLVGRDLLAPSFDRFEWIWTAEREGNDLMAVRASGELARINIGFVKNKDIRAIRVSPDGTRLMVLSHSNDESHIDIVGIARDSENKPTKLTGNGTFKVATGFKKIEDVSWAGSQDLAMLAARTAEEPAQPYIQKVGGNAEALGTVSEGVSITSGADTSSVRVGTRNGELFTYTSGSWQRLLDSNIKDPAYPG</sequence>
<dbReference type="Pfam" id="PF10647">
    <property type="entry name" value="Gmad1"/>
    <property type="match status" value="1"/>
</dbReference>
<dbReference type="InterPro" id="IPR059026">
    <property type="entry name" value="LpqB_N"/>
</dbReference>
<accession>D4YNI7</accession>
<evidence type="ECO:0000313" key="6">
    <source>
        <dbReference type="Proteomes" id="UP000005714"/>
    </source>
</evidence>
<feature type="region of interest" description="Disordered" evidence="1">
    <location>
        <begin position="32"/>
        <end position="53"/>
    </location>
</feature>
<keyword evidence="6" id="KW-1185">Reference proteome</keyword>
<protein>
    <submittedName>
        <fullName evidence="5">Putative lipoprotein LpqB</fullName>
    </submittedName>
</protein>
<keyword evidence="2" id="KW-0732">Signal</keyword>
<dbReference type="InterPro" id="IPR018910">
    <property type="entry name" value="LpqB_C"/>
</dbReference>
<reference evidence="5 6" key="1">
    <citation type="submission" date="2010-04" db="EMBL/GenBank/DDBJ databases">
        <authorList>
            <person name="Qin X."/>
            <person name="Bachman B."/>
            <person name="Battles P."/>
            <person name="Bell A."/>
            <person name="Bess C."/>
            <person name="Bickham C."/>
            <person name="Chaboub L."/>
            <person name="Chen D."/>
            <person name="Coyle M."/>
            <person name="Deiros D.R."/>
            <person name="Dinh H."/>
            <person name="Forbes L."/>
            <person name="Fowler G."/>
            <person name="Francisco L."/>
            <person name="Fu Q."/>
            <person name="Gubbala S."/>
            <person name="Hale W."/>
            <person name="Han Y."/>
            <person name="Hemphill L."/>
            <person name="Highlander S.K."/>
            <person name="Hirani K."/>
            <person name="Hogues M."/>
            <person name="Jackson L."/>
            <person name="Jakkamsetti A."/>
            <person name="Javaid M."/>
            <person name="Jiang H."/>
            <person name="Korchina V."/>
            <person name="Kovar C."/>
            <person name="Lara F."/>
            <person name="Lee S."/>
            <person name="Mata R."/>
            <person name="Mathew T."/>
            <person name="Moen C."/>
            <person name="Morales K."/>
            <person name="Munidasa M."/>
            <person name="Nazareth L."/>
            <person name="Ngo R."/>
            <person name="Nguyen L."/>
            <person name="Okwuonu G."/>
            <person name="Ongeri F."/>
            <person name="Patil S."/>
            <person name="Petrosino J."/>
            <person name="Pham C."/>
            <person name="Pham P."/>
            <person name="Pu L.-L."/>
            <person name="Puazo M."/>
            <person name="Raj R."/>
            <person name="Reid J."/>
            <person name="Rouhana J."/>
            <person name="Saada N."/>
            <person name="Shang Y."/>
            <person name="Simmons D."/>
            <person name="Thornton R."/>
            <person name="Warren J."/>
            <person name="Weissenberger G."/>
            <person name="Zhang J."/>
            <person name="Zhang L."/>
            <person name="Zhou C."/>
            <person name="Zhu D."/>
            <person name="Muzny D."/>
            <person name="Worley K."/>
            <person name="Gibbs R."/>
        </authorList>
    </citation>
    <scope>NUCLEOTIDE SEQUENCE [LARGE SCALE GENOMIC DNA]</scope>
    <source>
        <strain evidence="5 6">ATCC 49030</strain>
    </source>
</reference>
<dbReference type="EMBL" id="ADNU01000043">
    <property type="protein sequence ID" value="EFG47233.1"/>
    <property type="molecule type" value="Genomic_DNA"/>
</dbReference>
<evidence type="ECO:0000259" key="4">
    <source>
        <dbReference type="Pfam" id="PF25976"/>
    </source>
</evidence>
<evidence type="ECO:0000256" key="2">
    <source>
        <dbReference type="SAM" id="SignalP"/>
    </source>
</evidence>
<feature type="signal peptide" evidence="2">
    <location>
        <begin position="1"/>
        <end position="21"/>
    </location>
</feature>
<feature type="domain" description="Lipoprotein LpqB N-terminal" evidence="4">
    <location>
        <begin position="48"/>
        <end position="172"/>
    </location>
</feature>
<evidence type="ECO:0000256" key="1">
    <source>
        <dbReference type="SAM" id="MobiDB-lite"/>
    </source>
</evidence>
<dbReference type="eggNOG" id="COG5401">
    <property type="taxonomic scope" value="Bacteria"/>
</dbReference>
<feature type="chain" id="PRO_5003067577" evidence="2">
    <location>
        <begin position="22"/>
        <end position="558"/>
    </location>
</feature>
<organism evidence="5 6">
    <name type="scientific">Brevibacterium mcbrellneri ATCC 49030</name>
    <dbReference type="NCBI Taxonomy" id="585530"/>
    <lineage>
        <taxon>Bacteria</taxon>
        <taxon>Bacillati</taxon>
        <taxon>Actinomycetota</taxon>
        <taxon>Actinomycetes</taxon>
        <taxon>Micrococcales</taxon>
        <taxon>Brevibacteriaceae</taxon>
        <taxon>Brevibacterium</taxon>
    </lineage>
</organism>
<dbReference type="OrthoDB" id="3226781at2"/>
<dbReference type="STRING" id="585530.HMPREF0183_1497"/>
<dbReference type="SUPFAM" id="SSF82171">
    <property type="entry name" value="DPP6 N-terminal domain-like"/>
    <property type="match status" value="1"/>
</dbReference>
<keyword evidence="5" id="KW-0449">Lipoprotein</keyword>
<gene>
    <name evidence="5" type="ORF">HMPREF0183_1497</name>
</gene>
<dbReference type="PROSITE" id="PS51257">
    <property type="entry name" value="PROKAR_LIPOPROTEIN"/>
    <property type="match status" value="1"/>
</dbReference>
<dbReference type="RefSeq" id="WP_005884511.1">
    <property type="nucleotide sequence ID" value="NZ_ADNU01000043.1"/>
</dbReference>
<comment type="caution">
    <text evidence="5">The sequence shown here is derived from an EMBL/GenBank/DDBJ whole genome shotgun (WGS) entry which is preliminary data.</text>
</comment>
<name>D4YNI7_9MICO</name>
<dbReference type="Proteomes" id="UP000005714">
    <property type="component" value="Unassembled WGS sequence"/>
</dbReference>
<proteinExistence type="predicted"/>
<dbReference type="AlphaFoldDB" id="D4YNI7"/>
<dbReference type="Pfam" id="PF25976">
    <property type="entry name" value="LpqB_N"/>
    <property type="match status" value="1"/>
</dbReference>